<reference evidence="3 4" key="1">
    <citation type="submission" date="2017-06" db="EMBL/GenBank/DDBJ databases">
        <authorList>
            <person name="Kim H.J."/>
            <person name="Triplett B.A."/>
        </authorList>
    </citation>
    <scope>NUCLEOTIDE SEQUENCE [LARGE SCALE GENOMIC DNA]</scope>
    <source>
        <strain evidence="3 4">DSM 29052</strain>
    </source>
</reference>
<organism evidence="3 4">
    <name type="scientific">Puniceibacterium sediminis</name>
    <dbReference type="NCBI Taxonomy" id="1608407"/>
    <lineage>
        <taxon>Bacteria</taxon>
        <taxon>Pseudomonadati</taxon>
        <taxon>Pseudomonadota</taxon>
        <taxon>Alphaproteobacteria</taxon>
        <taxon>Rhodobacterales</taxon>
        <taxon>Paracoccaceae</taxon>
        <taxon>Puniceibacterium</taxon>
    </lineage>
</organism>
<dbReference type="AlphaFoldDB" id="A0A238XK07"/>
<evidence type="ECO:0000256" key="1">
    <source>
        <dbReference type="SAM" id="MobiDB-lite"/>
    </source>
</evidence>
<dbReference type="Proteomes" id="UP000198417">
    <property type="component" value="Unassembled WGS sequence"/>
</dbReference>
<dbReference type="PROSITE" id="PS50937">
    <property type="entry name" value="HTH_MERR_2"/>
    <property type="match status" value="1"/>
</dbReference>
<dbReference type="SMART" id="SM00422">
    <property type="entry name" value="HTH_MERR"/>
    <property type="match status" value="1"/>
</dbReference>
<dbReference type="GO" id="GO:0006355">
    <property type="term" value="P:regulation of DNA-templated transcription"/>
    <property type="evidence" value="ECO:0007669"/>
    <property type="project" value="InterPro"/>
</dbReference>
<feature type="region of interest" description="Disordered" evidence="1">
    <location>
        <begin position="182"/>
        <end position="288"/>
    </location>
</feature>
<accession>A0A238XK07</accession>
<dbReference type="EMBL" id="FZNN01000011">
    <property type="protein sequence ID" value="SNR58908.1"/>
    <property type="molecule type" value="Genomic_DNA"/>
</dbReference>
<feature type="compositionally biased region" description="Acidic residues" evidence="1">
    <location>
        <begin position="239"/>
        <end position="262"/>
    </location>
</feature>
<dbReference type="InterPro" id="IPR009061">
    <property type="entry name" value="DNA-bd_dom_put_sf"/>
</dbReference>
<evidence type="ECO:0000259" key="2">
    <source>
        <dbReference type="PROSITE" id="PS50937"/>
    </source>
</evidence>
<feature type="compositionally biased region" description="Low complexity" evidence="1">
    <location>
        <begin position="187"/>
        <end position="203"/>
    </location>
</feature>
<proteinExistence type="predicted"/>
<keyword evidence="4" id="KW-1185">Reference proteome</keyword>
<protein>
    <submittedName>
        <fullName evidence="3">DNA-binding transcriptional regulator, MerR family</fullName>
    </submittedName>
</protein>
<dbReference type="SUPFAM" id="SSF46955">
    <property type="entry name" value="Putative DNA-binding domain"/>
    <property type="match status" value="1"/>
</dbReference>
<evidence type="ECO:0000313" key="4">
    <source>
        <dbReference type="Proteomes" id="UP000198417"/>
    </source>
</evidence>
<dbReference type="Pfam" id="PF13411">
    <property type="entry name" value="MerR_1"/>
    <property type="match status" value="1"/>
</dbReference>
<feature type="region of interest" description="Disordered" evidence="1">
    <location>
        <begin position="145"/>
        <end position="168"/>
    </location>
</feature>
<sequence length="331" mass="36002">MSKSPDAFRTISEVAEWLETPAHVLRFWESKFTQVKPVKRAGGRRYYRPADMELLGGIKTLLHHDGMTIKGVQKILREEGVKHVASLSLELAEQADEDDQAELIAEAPFTDVPEPDDIVVPFSQPVSEDVIAADEEVTPELEALAEPELELEPEPKEDATPEPTTLDLAPGQDILEEAEAETELGLEEGVAPEPTAQETTPEPDVSEKDAAEPVVADSFAADPDHSPLPDFLQNPLSDDVADDVESQEPADEEQLVEADELEAPEKAESPLARAPRILPENPDLDAIEPAPYCLSHLSKLTKVTLLQAEAMAPIAARLRALVASAEAGRRS</sequence>
<gene>
    <name evidence="3" type="ORF">SAMN06265370_111135</name>
</gene>
<feature type="domain" description="HTH merR-type" evidence="2">
    <location>
        <begin position="10"/>
        <end position="78"/>
    </location>
</feature>
<dbReference type="InterPro" id="IPR000551">
    <property type="entry name" value="MerR-type_HTH_dom"/>
</dbReference>
<dbReference type="GO" id="GO:0003677">
    <property type="term" value="F:DNA binding"/>
    <property type="evidence" value="ECO:0007669"/>
    <property type="project" value="UniProtKB-KW"/>
</dbReference>
<dbReference type="CDD" id="cd04765">
    <property type="entry name" value="HTH_MlrA-like_sg2"/>
    <property type="match status" value="1"/>
</dbReference>
<keyword evidence="3" id="KW-0238">DNA-binding</keyword>
<name>A0A238XK07_9RHOB</name>
<evidence type="ECO:0000313" key="3">
    <source>
        <dbReference type="EMBL" id="SNR58908.1"/>
    </source>
</evidence>
<dbReference type="Gene3D" id="1.10.1660.10">
    <property type="match status" value="1"/>
</dbReference>